<protein>
    <submittedName>
        <fullName evidence="2">Uncharacterized protein</fullName>
    </submittedName>
</protein>
<sequence length="179" mass="19820">MAADAGTWRRARVGGGKERGVGRPEGEVEMRQKQRDLGEDWSGGHACAVRLSSDLCRPNPSLWWAFSGLGRRGEGVLLGQNPGWSRDHLDYPLEPPMPVESTVLGAPANSKRQDPIGRRARIKKLKTITTPTCGHRCIPNKIVLKIILKGMKLIGIEIRSRVVGWSFIKIKECHGLLQL</sequence>
<reference evidence="2" key="2">
    <citation type="submission" date="2005-04" db="EMBL/GenBank/DDBJ databases">
        <authorList>
            <person name="Buell C.R."/>
            <person name="Wing R.A."/>
            <person name="McCombie W.A."/>
            <person name="Ouyang S."/>
        </authorList>
    </citation>
    <scope>NUCLEOTIDE SEQUENCE</scope>
</reference>
<organism evidence="2">
    <name type="scientific">Oryza sativa subsp. japonica</name>
    <name type="common">Rice</name>
    <dbReference type="NCBI Taxonomy" id="39947"/>
    <lineage>
        <taxon>Eukaryota</taxon>
        <taxon>Viridiplantae</taxon>
        <taxon>Streptophyta</taxon>
        <taxon>Embryophyta</taxon>
        <taxon>Tracheophyta</taxon>
        <taxon>Spermatophyta</taxon>
        <taxon>Magnoliopsida</taxon>
        <taxon>Liliopsida</taxon>
        <taxon>Poales</taxon>
        <taxon>Poaceae</taxon>
        <taxon>BOP clade</taxon>
        <taxon>Oryzoideae</taxon>
        <taxon>Oryzeae</taxon>
        <taxon>Oryzinae</taxon>
        <taxon>Oryza</taxon>
        <taxon>Oryza sativa</taxon>
    </lineage>
</organism>
<name>Q2R3D1_ORYSJ</name>
<evidence type="ECO:0000313" key="2">
    <source>
        <dbReference type="EMBL" id="ABA94016.1"/>
    </source>
</evidence>
<gene>
    <name evidence="2" type="ordered locus">LOC_Os11g32350</name>
</gene>
<reference evidence="2" key="3">
    <citation type="submission" date="2006-01" db="EMBL/GenBank/DDBJ databases">
        <authorList>
            <person name="Buell R."/>
        </authorList>
    </citation>
    <scope>NUCLEOTIDE SEQUENCE</scope>
</reference>
<accession>Q2R3D1</accession>
<feature type="region of interest" description="Disordered" evidence="1">
    <location>
        <begin position="1"/>
        <end position="29"/>
    </location>
</feature>
<proteinExistence type="predicted"/>
<evidence type="ECO:0000256" key="1">
    <source>
        <dbReference type="SAM" id="MobiDB-lite"/>
    </source>
</evidence>
<dbReference type="AlphaFoldDB" id="Q2R3D1"/>
<feature type="compositionally biased region" description="Basic and acidic residues" evidence="1">
    <location>
        <begin position="15"/>
        <end position="29"/>
    </location>
</feature>
<dbReference type="EMBL" id="DP000010">
    <property type="protein sequence ID" value="ABA94016.1"/>
    <property type="molecule type" value="Genomic_DNA"/>
</dbReference>
<reference evidence="2" key="1">
    <citation type="journal article" date="2005" name="BMC Biol.">
        <title>The sequence of rice chromosomes 11 and 12, rich in disease resistance genes and recent gene duplications.</title>
        <authorList>
            <consortium name="The rice chromosomes 11 and 12 sequencing consortia"/>
        </authorList>
    </citation>
    <scope>NUCLEOTIDE SEQUENCE [LARGE SCALE GENOMIC DNA]</scope>
</reference>